<dbReference type="InterPro" id="IPR000182">
    <property type="entry name" value="GNAT_dom"/>
</dbReference>
<protein>
    <submittedName>
        <fullName evidence="2">GNAT family N-acetyltransferase</fullName>
    </submittedName>
</protein>
<dbReference type="SUPFAM" id="SSF55729">
    <property type="entry name" value="Acyl-CoA N-acyltransferases (Nat)"/>
    <property type="match status" value="2"/>
</dbReference>
<organism evidence="2 3">
    <name type="scientific">Catenulispora yoronensis</name>
    <dbReference type="NCBI Taxonomy" id="450799"/>
    <lineage>
        <taxon>Bacteria</taxon>
        <taxon>Bacillati</taxon>
        <taxon>Actinomycetota</taxon>
        <taxon>Actinomycetes</taxon>
        <taxon>Catenulisporales</taxon>
        <taxon>Catenulisporaceae</taxon>
        <taxon>Catenulispora</taxon>
    </lineage>
</organism>
<gene>
    <name evidence="2" type="ORF">GCM10009839_48790</name>
</gene>
<reference evidence="2 3" key="1">
    <citation type="journal article" date="2019" name="Int. J. Syst. Evol. Microbiol.">
        <title>The Global Catalogue of Microorganisms (GCM) 10K type strain sequencing project: providing services to taxonomists for standard genome sequencing and annotation.</title>
        <authorList>
            <consortium name="The Broad Institute Genomics Platform"/>
            <consortium name="The Broad Institute Genome Sequencing Center for Infectious Disease"/>
            <person name="Wu L."/>
            <person name="Ma J."/>
        </authorList>
    </citation>
    <scope>NUCLEOTIDE SEQUENCE [LARGE SCALE GENOMIC DNA]</scope>
    <source>
        <strain evidence="2 3">JCM 16014</strain>
    </source>
</reference>
<dbReference type="Proteomes" id="UP001500751">
    <property type="component" value="Unassembled WGS sequence"/>
</dbReference>
<keyword evidence="3" id="KW-1185">Reference proteome</keyword>
<proteinExistence type="predicted"/>
<dbReference type="EMBL" id="BAAAQN010000030">
    <property type="protein sequence ID" value="GAA2040807.1"/>
    <property type="molecule type" value="Genomic_DNA"/>
</dbReference>
<accession>A0ABN2UQG2</accession>
<evidence type="ECO:0000313" key="3">
    <source>
        <dbReference type="Proteomes" id="UP001500751"/>
    </source>
</evidence>
<dbReference type="PROSITE" id="PS51186">
    <property type="entry name" value="GNAT"/>
    <property type="match status" value="1"/>
</dbReference>
<dbReference type="InterPro" id="IPR016181">
    <property type="entry name" value="Acyl_CoA_acyltransferase"/>
</dbReference>
<dbReference type="Pfam" id="PF13302">
    <property type="entry name" value="Acetyltransf_3"/>
    <property type="match status" value="1"/>
</dbReference>
<dbReference type="RefSeq" id="WP_344667972.1">
    <property type="nucleotide sequence ID" value="NZ_BAAAQN010000030.1"/>
</dbReference>
<dbReference type="Gene3D" id="3.40.630.30">
    <property type="match status" value="2"/>
</dbReference>
<name>A0ABN2UQG2_9ACTN</name>
<feature type="domain" description="N-acetyltransferase" evidence="1">
    <location>
        <begin position="193"/>
        <end position="325"/>
    </location>
</feature>
<evidence type="ECO:0000259" key="1">
    <source>
        <dbReference type="PROSITE" id="PS51186"/>
    </source>
</evidence>
<comment type="caution">
    <text evidence="2">The sequence shown here is derived from an EMBL/GenBank/DDBJ whole genome shotgun (WGS) entry which is preliminary data.</text>
</comment>
<sequence length="325" mass="35428">MPAGAAITIRPLAESDIDAVRPLIVRDPASALSGESFLDKLAARQYRPEWTWLAVDDASDAPLAVAVWWGASAQDHPGALDAILVAESVPGADRVELVAAVLRAGQEAFAAGEDRRLPDYHVFVPGDWRERPEVVEALAWRTAAAARAGLTERLERLRYEWIVEGAEPPEPSERLTFHAEPDDEVFVGLFARVLESSLDHTSVTEAAAVGAEAQARSDVEFYRDVMLGERSWWRIAKDAEGRTVGFGFPSRNPGAHVVGYLGVLPEFRGNGYVGDILDEILRILVVEVGATMVRADTDLANVPMATAMERAGFLNFARRLVYSAP</sequence>
<evidence type="ECO:0000313" key="2">
    <source>
        <dbReference type="EMBL" id="GAA2040807.1"/>
    </source>
</evidence>